<gene>
    <name evidence="3" type="ORF">RAJCM14343_1169</name>
</gene>
<keyword evidence="2" id="KW-1133">Transmembrane helix</keyword>
<accession>A0ABQ0YHA0</accession>
<feature type="compositionally biased region" description="Basic and acidic residues" evidence="1">
    <location>
        <begin position="418"/>
        <end position="428"/>
    </location>
</feature>
<feature type="transmembrane region" description="Helical" evidence="2">
    <location>
        <begin position="50"/>
        <end position="67"/>
    </location>
</feature>
<keyword evidence="4" id="KW-1185">Reference proteome</keyword>
<proteinExistence type="predicted"/>
<feature type="region of interest" description="Disordered" evidence="1">
    <location>
        <begin position="418"/>
        <end position="442"/>
    </location>
</feature>
<evidence type="ECO:0000256" key="2">
    <source>
        <dbReference type="SAM" id="Phobius"/>
    </source>
</evidence>
<organism evidence="3 4">
    <name type="scientific">Rhodococcus aetherivorans</name>
    <dbReference type="NCBI Taxonomy" id="191292"/>
    <lineage>
        <taxon>Bacteria</taxon>
        <taxon>Bacillati</taxon>
        <taxon>Actinomycetota</taxon>
        <taxon>Actinomycetes</taxon>
        <taxon>Mycobacteriales</taxon>
        <taxon>Nocardiaceae</taxon>
        <taxon>Rhodococcus</taxon>
    </lineage>
</organism>
<comment type="caution">
    <text evidence="3">The sequence shown here is derived from an EMBL/GenBank/DDBJ whole genome shotgun (WGS) entry which is preliminary data.</text>
</comment>
<keyword evidence="2" id="KW-0472">Membrane</keyword>
<evidence type="ECO:0000313" key="3">
    <source>
        <dbReference type="EMBL" id="GES35920.1"/>
    </source>
</evidence>
<dbReference type="EMBL" id="BLAH01000031">
    <property type="protein sequence ID" value="GES35920.1"/>
    <property type="molecule type" value="Genomic_DNA"/>
</dbReference>
<sequence>MMSDSEQRTSILGSEIARRGLIPVPEPVLFAYAAALMVSMFLFVFFGSTIWTLAGVLAVVGGTLWATTDMGGRRSWAGEKLHRIRDRRRRRRGEHVYRAPGGELYGVLGADPGWEFPVPLGDAAPLDLTDTGLDDMFILEHRTPGDNNYYSVVLSIQGLAEGLRGAEEWAVTSQAFSRTLASFARRSSLLRGLEMVHRSVPADLTPHVAWMESVVRANPNAARVMPAVESYGQLIDGLAPESEEHRCYATLIFPKSVELLSAAGAVAKRKGVEVRAGIGQVIVEETMRAVGALTSARLGQVQVLGQQRACAVFRSMLDPSYALDAHRGASWGNCWPSYVGGDLSARVSDRWDTRVGLIRPGSIEPIPLHAEWLSPLLTGVDPDPGDPIEGIPAQPTIRTVKVRMDFVDAVKARQVARKDATEDAARQYKERKKGQVTDGASEVMASASLRRREDLKPGSGHHGVIWSMAVSVTAPDEDAVMRACARLEQAADQAAIKEFTWFDDSHDVAQFLTLPLGRGLAATKYTRAKGV</sequence>
<dbReference type="Proteomes" id="UP000325466">
    <property type="component" value="Unassembled WGS sequence"/>
</dbReference>
<evidence type="ECO:0000313" key="4">
    <source>
        <dbReference type="Proteomes" id="UP000325466"/>
    </source>
</evidence>
<name>A0ABQ0YHA0_9NOCA</name>
<reference evidence="3 4" key="1">
    <citation type="journal article" date="2018" name="Biodegradation">
        <title>1,4-Dioxane degradation characteristics of Rhodococcus aetherivorans JCM 14343.</title>
        <authorList>
            <person name="Inoue D."/>
            <person name="Tsunoda T."/>
            <person name="Yamamoto N."/>
            <person name="Ike M."/>
            <person name="Sei K."/>
        </authorList>
    </citation>
    <scope>NUCLEOTIDE SEQUENCE [LARGE SCALE GENOMIC DNA]</scope>
    <source>
        <strain evidence="3 4">JCM 14343</strain>
    </source>
</reference>
<keyword evidence="2" id="KW-0812">Transmembrane</keyword>
<protein>
    <submittedName>
        <fullName evidence="3">Membrane protein</fullName>
    </submittedName>
</protein>
<evidence type="ECO:0000256" key="1">
    <source>
        <dbReference type="SAM" id="MobiDB-lite"/>
    </source>
</evidence>